<sequence>MKGLPGSLFAYPACRTGQPADPQDEVTRVEEVNQPHIRNEAAQVEANNWQLVRDERSNDDNLSDIDDVGLNLDNAQIQQIAG</sequence>
<proteinExistence type="predicted"/>
<reference evidence="1 2" key="1">
    <citation type="journal article" date="2024" name="bioRxiv">
        <title>A reference genome for Trichogramma kaykai: A tiny desert-dwelling parasitoid wasp with competing sex-ratio distorters.</title>
        <authorList>
            <person name="Culotta J."/>
            <person name="Lindsey A.R."/>
        </authorList>
    </citation>
    <scope>NUCLEOTIDE SEQUENCE [LARGE SCALE GENOMIC DNA]</scope>
    <source>
        <strain evidence="1 2">KSX58</strain>
    </source>
</reference>
<evidence type="ECO:0000313" key="2">
    <source>
        <dbReference type="Proteomes" id="UP001627154"/>
    </source>
</evidence>
<name>A0ABD2WZK8_9HYME</name>
<gene>
    <name evidence="1" type="ORF">TKK_007579</name>
</gene>
<keyword evidence="2" id="KW-1185">Reference proteome</keyword>
<protein>
    <submittedName>
        <fullName evidence="1">Uncharacterized protein</fullName>
    </submittedName>
</protein>
<organism evidence="1 2">
    <name type="scientific">Trichogramma kaykai</name>
    <dbReference type="NCBI Taxonomy" id="54128"/>
    <lineage>
        <taxon>Eukaryota</taxon>
        <taxon>Metazoa</taxon>
        <taxon>Ecdysozoa</taxon>
        <taxon>Arthropoda</taxon>
        <taxon>Hexapoda</taxon>
        <taxon>Insecta</taxon>
        <taxon>Pterygota</taxon>
        <taxon>Neoptera</taxon>
        <taxon>Endopterygota</taxon>
        <taxon>Hymenoptera</taxon>
        <taxon>Apocrita</taxon>
        <taxon>Proctotrupomorpha</taxon>
        <taxon>Chalcidoidea</taxon>
        <taxon>Trichogrammatidae</taxon>
        <taxon>Trichogramma</taxon>
    </lineage>
</organism>
<dbReference type="EMBL" id="JBJJXI010000059">
    <property type="protein sequence ID" value="KAL3398417.1"/>
    <property type="molecule type" value="Genomic_DNA"/>
</dbReference>
<dbReference type="AlphaFoldDB" id="A0ABD2WZK8"/>
<evidence type="ECO:0000313" key="1">
    <source>
        <dbReference type="EMBL" id="KAL3398417.1"/>
    </source>
</evidence>
<dbReference type="Proteomes" id="UP001627154">
    <property type="component" value="Unassembled WGS sequence"/>
</dbReference>
<accession>A0ABD2WZK8</accession>
<comment type="caution">
    <text evidence="1">The sequence shown here is derived from an EMBL/GenBank/DDBJ whole genome shotgun (WGS) entry which is preliminary data.</text>
</comment>